<dbReference type="OMA" id="YIFIKAN"/>
<evidence type="ECO:0000313" key="2">
    <source>
        <dbReference type="Proteomes" id="UP000092993"/>
    </source>
</evidence>
<evidence type="ECO:0008006" key="3">
    <source>
        <dbReference type="Google" id="ProtNLM"/>
    </source>
</evidence>
<dbReference type="SUPFAM" id="SSF52047">
    <property type="entry name" value="RNI-like"/>
    <property type="match status" value="1"/>
</dbReference>
<protein>
    <recommendedName>
        <fullName evidence="3">F-box domain-containing protein</fullName>
    </recommendedName>
</protein>
<name>A0A1C7M5K6_GRIFR</name>
<dbReference type="Gene3D" id="3.80.10.10">
    <property type="entry name" value="Ribonuclease Inhibitor"/>
    <property type="match status" value="1"/>
</dbReference>
<dbReference type="SUPFAM" id="SSF81383">
    <property type="entry name" value="F-box domain"/>
    <property type="match status" value="1"/>
</dbReference>
<comment type="caution">
    <text evidence="1">The sequence shown here is derived from an EMBL/GenBank/DDBJ whole genome shotgun (WGS) entry which is preliminary data.</text>
</comment>
<dbReference type="Proteomes" id="UP000092993">
    <property type="component" value="Unassembled WGS sequence"/>
</dbReference>
<evidence type="ECO:0000313" key="1">
    <source>
        <dbReference type="EMBL" id="OBZ71649.1"/>
    </source>
</evidence>
<dbReference type="CDD" id="cd09917">
    <property type="entry name" value="F-box_SF"/>
    <property type="match status" value="1"/>
</dbReference>
<dbReference type="InterPro" id="IPR032675">
    <property type="entry name" value="LRR_dom_sf"/>
</dbReference>
<proteinExistence type="predicted"/>
<organism evidence="1 2">
    <name type="scientific">Grifola frondosa</name>
    <name type="common">Maitake</name>
    <name type="synonym">Polyporus frondosus</name>
    <dbReference type="NCBI Taxonomy" id="5627"/>
    <lineage>
        <taxon>Eukaryota</taxon>
        <taxon>Fungi</taxon>
        <taxon>Dikarya</taxon>
        <taxon>Basidiomycota</taxon>
        <taxon>Agaricomycotina</taxon>
        <taxon>Agaricomycetes</taxon>
        <taxon>Polyporales</taxon>
        <taxon>Grifolaceae</taxon>
        <taxon>Grifola</taxon>
    </lineage>
</organism>
<dbReference type="InterPro" id="IPR036047">
    <property type="entry name" value="F-box-like_dom_sf"/>
</dbReference>
<dbReference type="OrthoDB" id="2746427at2759"/>
<reference evidence="1 2" key="1">
    <citation type="submission" date="2016-03" db="EMBL/GenBank/DDBJ databases">
        <title>Whole genome sequencing of Grifola frondosa 9006-11.</title>
        <authorList>
            <person name="Min B."/>
            <person name="Park H."/>
            <person name="Kim J.-G."/>
            <person name="Cho H."/>
            <person name="Oh Y.-L."/>
            <person name="Kong W.-S."/>
            <person name="Choi I.-G."/>
        </authorList>
    </citation>
    <scope>NUCLEOTIDE SEQUENCE [LARGE SCALE GENOMIC DNA]</scope>
    <source>
        <strain evidence="1 2">9006-11</strain>
    </source>
</reference>
<gene>
    <name evidence="1" type="ORF">A0H81_08795</name>
</gene>
<keyword evidence="2" id="KW-1185">Reference proteome</keyword>
<dbReference type="AlphaFoldDB" id="A0A1C7M5K6"/>
<sequence>MENESHADGLLNDSSPTSTAHLHLDIIYIILSFLPRQELVRAMTTCHTLNNAGVRHLLNFDVHLYSARKIESFCAFMVAQAPLRYPLLHQLSLIGFDTPVSPESINQLVEILTHASRLETLCLSSYALLKSDHRLQAACSSLTSLKEFIISSNWEPVSWRNGSLYKIEDLTVAGVRWIQSELQFPRVRKLSLSGIDHPPLALIARNFPNLTDLTIIRDIDHLDVADHLNEADHQYRQLNRSVQLAGGGWKSLDRVAGKPVDLYRLGLTCQIHRVEISSVDRDTYRVVAHVLSDSRPSYVHIGLNSIFPCVRYIPDEVAARLTYLRCTINLTYFFEKSYPLDRFYLLLQCSPLTHFMLQFNADGRNTRGVMFIRQFRPELFASQIIASHPSIRYIFIKANRAKPLFWKPQFGDLAAKQSADIVSKSFD</sequence>
<dbReference type="EMBL" id="LUGG01000011">
    <property type="protein sequence ID" value="OBZ71649.1"/>
    <property type="molecule type" value="Genomic_DNA"/>
</dbReference>
<accession>A0A1C7M5K6</accession>